<feature type="compositionally biased region" description="Basic and acidic residues" evidence="1">
    <location>
        <begin position="291"/>
        <end position="304"/>
    </location>
</feature>
<evidence type="ECO:0000313" key="4">
    <source>
        <dbReference type="Proteomes" id="UP001153714"/>
    </source>
</evidence>
<sequence>MNKENNRSAAGLRRSAIAERIRLREEWSELKGTAGESLTALNRQKQMIKQPVKSGCSKLKPNYVQSGKIYNTRLCQNAQVNEVLAGVVALVEVGAECRALPLRAALTALGATVVPAWTPIVTHVIWSQGGCRSTRARARALASLVVSPLWVEACAAAQARLPERTFPAAARASDLPSPRTLRRLLKKAEMENIPLLDLLPDKDKEGEDKATRLRLSSETENDTSATTNDTSQDESGDKSRDKTTDTSHDKSGDTSHDKSEIESRVNTAPRRALPISMSPPKPTKSRRKLFTHKEADVSKDKGSGDESDQSENGTKPVIRVMRPSIREKRDLARAERMAKRLMRACTPAPATATARTIQPRIVLTGMNKTERRATLEAIRKLNGHIQCRVTKNTTHVILGNCKHDDNTQHNHFNMGNVRPFNDTDAYAVQRSDATKPRTLNALLGAARGARILNPLWAIESARQNQWVHHHGYEIPHLKKISEKARIERTALGKLHSEYAYDVFYGMRVRISPNAEQKDSVVQLLKLCGAVIQDGDTQQNGEHDLTIGIDDGKVSSKWVFDSVAAARMRTTRRYINNALSNTYITQTTAR</sequence>
<feature type="compositionally biased region" description="Basic and acidic residues" evidence="1">
    <location>
        <begin position="199"/>
        <end position="217"/>
    </location>
</feature>
<evidence type="ECO:0000313" key="3">
    <source>
        <dbReference type="EMBL" id="CAG9793221.1"/>
    </source>
</evidence>
<evidence type="ECO:0000256" key="1">
    <source>
        <dbReference type="SAM" id="MobiDB-lite"/>
    </source>
</evidence>
<dbReference type="Gene3D" id="3.40.50.10190">
    <property type="entry name" value="BRCT domain"/>
    <property type="match status" value="2"/>
</dbReference>
<dbReference type="SUPFAM" id="SSF52113">
    <property type="entry name" value="BRCT domain"/>
    <property type="match status" value="3"/>
</dbReference>
<dbReference type="PROSITE" id="PS50172">
    <property type="entry name" value="BRCT"/>
    <property type="match status" value="2"/>
</dbReference>
<feature type="compositionally biased region" description="Polar residues" evidence="1">
    <location>
        <begin position="218"/>
        <end position="230"/>
    </location>
</feature>
<dbReference type="InterPro" id="IPR036420">
    <property type="entry name" value="BRCT_dom_sf"/>
</dbReference>
<dbReference type="PANTHER" id="PTHR14625:SF3">
    <property type="entry name" value="MICROCEPHALIN"/>
    <property type="match status" value="1"/>
</dbReference>
<protein>
    <recommendedName>
        <fullName evidence="2">BRCT domain-containing protein</fullName>
    </recommendedName>
</protein>
<dbReference type="EMBL" id="OU893336">
    <property type="protein sequence ID" value="CAG9793221.1"/>
    <property type="molecule type" value="Genomic_DNA"/>
</dbReference>
<feature type="compositionally biased region" description="Basic and acidic residues" evidence="1">
    <location>
        <begin position="235"/>
        <end position="263"/>
    </location>
</feature>
<dbReference type="AlphaFoldDB" id="A0A9N9RBE4"/>
<organism evidence="3 4">
    <name type="scientific">Diatraea saccharalis</name>
    <name type="common">sugarcane borer</name>
    <dbReference type="NCBI Taxonomy" id="40085"/>
    <lineage>
        <taxon>Eukaryota</taxon>
        <taxon>Metazoa</taxon>
        <taxon>Ecdysozoa</taxon>
        <taxon>Arthropoda</taxon>
        <taxon>Hexapoda</taxon>
        <taxon>Insecta</taxon>
        <taxon>Pterygota</taxon>
        <taxon>Neoptera</taxon>
        <taxon>Endopterygota</taxon>
        <taxon>Lepidoptera</taxon>
        <taxon>Glossata</taxon>
        <taxon>Ditrysia</taxon>
        <taxon>Pyraloidea</taxon>
        <taxon>Crambidae</taxon>
        <taxon>Crambinae</taxon>
        <taxon>Diatraea</taxon>
    </lineage>
</organism>
<dbReference type="CDD" id="cd17716">
    <property type="entry name" value="BRCT_microcephalin_rpt1"/>
    <property type="match status" value="1"/>
</dbReference>
<dbReference type="InterPro" id="IPR001357">
    <property type="entry name" value="BRCT_dom"/>
</dbReference>
<evidence type="ECO:0000259" key="2">
    <source>
        <dbReference type="PROSITE" id="PS50172"/>
    </source>
</evidence>
<dbReference type="OrthoDB" id="2384350at2759"/>
<feature type="region of interest" description="Disordered" evidence="1">
    <location>
        <begin position="199"/>
        <end position="316"/>
    </location>
</feature>
<dbReference type="InterPro" id="IPR022047">
    <property type="entry name" value="Microcephalin-like"/>
</dbReference>
<keyword evidence="4" id="KW-1185">Reference proteome</keyword>
<dbReference type="Proteomes" id="UP001153714">
    <property type="component" value="Chromosome 5"/>
</dbReference>
<name>A0A9N9RBE4_9NEOP</name>
<proteinExistence type="predicted"/>
<accession>A0A9N9RBE4</accession>
<reference evidence="3" key="2">
    <citation type="submission" date="2022-10" db="EMBL/GenBank/DDBJ databases">
        <authorList>
            <consortium name="ENA_rothamsted_submissions"/>
            <consortium name="culmorum"/>
            <person name="King R."/>
        </authorList>
    </citation>
    <scope>NUCLEOTIDE SEQUENCE</scope>
</reference>
<reference evidence="3" key="1">
    <citation type="submission" date="2021-12" db="EMBL/GenBank/DDBJ databases">
        <authorList>
            <person name="King R."/>
        </authorList>
    </citation>
    <scope>NUCLEOTIDE SEQUENCE</scope>
</reference>
<dbReference type="GO" id="GO:0000278">
    <property type="term" value="P:mitotic cell cycle"/>
    <property type="evidence" value="ECO:0007669"/>
    <property type="project" value="TreeGrafter"/>
</dbReference>
<dbReference type="PANTHER" id="PTHR14625">
    <property type="entry name" value="MICROCEPHALIN"/>
    <property type="match status" value="1"/>
</dbReference>
<feature type="domain" description="BRCT" evidence="2">
    <location>
        <begin position="102"/>
        <end position="168"/>
    </location>
</feature>
<gene>
    <name evidence="3" type="ORF">DIATSA_LOCUS10681</name>
</gene>
<feature type="domain" description="BRCT" evidence="2">
    <location>
        <begin position="361"/>
        <end position="474"/>
    </location>
</feature>